<dbReference type="SUPFAM" id="SSF52954">
    <property type="entry name" value="Class II aaRS ABD-related"/>
    <property type="match status" value="1"/>
</dbReference>
<feature type="binding site" evidence="8">
    <location>
        <begin position="185"/>
        <end position="190"/>
    </location>
    <ligand>
        <name>ATP</name>
        <dbReference type="ChEBI" id="CHEBI:30616"/>
    </ligand>
</feature>
<dbReference type="SUPFAM" id="SSF55681">
    <property type="entry name" value="Class II aaRS and biotin synthetases"/>
    <property type="match status" value="1"/>
</dbReference>
<proteinExistence type="inferred from homology"/>
<dbReference type="Gene3D" id="3.40.50.800">
    <property type="entry name" value="Anticodon-binding domain"/>
    <property type="match status" value="1"/>
</dbReference>
<name>A0A1G2F486_9BACT</name>
<evidence type="ECO:0000259" key="9">
    <source>
        <dbReference type="PROSITE" id="PS50862"/>
    </source>
</evidence>
<feature type="binding site" evidence="8">
    <location>
        <begin position="175"/>
        <end position="177"/>
    </location>
    <ligand>
        <name>ATP</name>
        <dbReference type="ChEBI" id="CHEBI:30616"/>
    </ligand>
</feature>
<dbReference type="NCBIfam" id="TIGR00389">
    <property type="entry name" value="glyS_dimeric"/>
    <property type="match status" value="1"/>
</dbReference>
<feature type="binding site" evidence="8">
    <location>
        <position position="98"/>
    </location>
    <ligand>
        <name>substrate</name>
    </ligand>
</feature>
<dbReference type="InterPro" id="IPR004154">
    <property type="entry name" value="Anticodon-bd"/>
</dbReference>
<dbReference type="GO" id="GO:0006426">
    <property type="term" value="P:glycyl-tRNA aminoacylation"/>
    <property type="evidence" value="ECO:0007669"/>
    <property type="project" value="UniProtKB-UniRule"/>
</dbReference>
<dbReference type="InterPro" id="IPR027031">
    <property type="entry name" value="Gly-tRNA_synthase/POLG2"/>
</dbReference>
<dbReference type="CDD" id="cd00774">
    <property type="entry name" value="GlyRS-like_core"/>
    <property type="match status" value="1"/>
</dbReference>
<dbReference type="GO" id="GO:0004820">
    <property type="term" value="F:glycine-tRNA ligase activity"/>
    <property type="evidence" value="ECO:0007669"/>
    <property type="project" value="UniProtKB-UniRule"/>
</dbReference>
<dbReference type="PRINTS" id="PR01043">
    <property type="entry name" value="TRNASYNTHGLY"/>
</dbReference>
<dbReference type="GO" id="GO:0005524">
    <property type="term" value="F:ATP binding"/>
    <property type="evidence" value="ECO:0007669"/>
    <property type="project" value="UniProtKB-UniRule"/>
</dbReference>
<accession>A0A1G2F486</accession>
<dbReference type="InterPro" id="IPR033731">
    <property type="entry name" value="GlyRS-like_core"/>
</dbReference>
<dbReference type="EMBL" id="MHMT01000012">
    <property type="protein sequence ID" value="OGZ32885.1"/>
    <property type="molecule type" value="Genomic_DNA"/>
</dbReference>
<dbReference type="EC" id="6.1.1.14" evidence="8"/>
<comment type="subcellular location">
    <subcellularLocation>
        <location evidence="8">Cytoplasm</location>
    </subcellularLocation>
</comment>
<dbReference type="Gene3D" id="3.30.930.10">
    <property type="entry name" value="Bira Bifunctional Protein, Domain 2"/>
    <property type="match status" value="1"/>
</dbReference>
<feature type="binding site" evidence="8">
    <location>
        <position position="143"/>
    </location>
    <ligand>
        <name>substrate</name>
    </ligand>
</feature>
<evidence type="ECO:0000313" key="11">
    <source>
        <dbReference type="Proteomes" id="UP000177810"/>
    </source>
</evidence>
<comment type="caution">
    <text evidence="10">The sequence shown here is derived from an EMBL/GenBank/DDBJ whole genome shotgun (WGS) entry which is preliminary data.</text>
</comment>
<feature type="domain" description="Aminoacyl-transfer RNA synthetases class-II family profile" evidence="9">
    <location>
        <begin position="6"/>
        <end position="334"/>
    </location>
</feature>
<evidence type="ECO:0000313" key="10">
    <source>
        <dbReference type="EMBL" id="OGZ32885.1"/>
    </source>
</evidence>
<feature type="binding site" evidence="8">
    <location>
        <begin position="190"/>
        <end position="194"/>
    </location>
    <ligand>
        <name>substrate</name>
    </ligand>
</feature>
<evidence type="ECO:0000256" key="6">
    <source>
        <dbReference type="ARBA" id="ARBA00022917"/>
    </source>
</evidence>
<evidence type="ECO:0000256" key="3">
    <source>
        <dbReference type="ARBA" id="ARBA00022598"/>
    </source>
</evidence>
<dbReference type="STRING" id="1801990.A2V69_00730"/>
<dbReference type="InterPro" id="IPR036621">
    <property type="entry name" value="Anticodon-bd_dom_sf"/>
</dbReference>
<keyword evidence="4 8" id="KW-0547">Nucleotide-binding</keyword>
<dbReference type="InterPro" id="IPR022961">
    <property type="entry name" value="Gly_tRNA_ligase_bac"/>
</dbReference>
<evidence type="ECO:0000256" key="4">
    <source>
        <dbReference type="ARBA" id="ARBA00022741"/>
    </source>
</evidence>
<comment type="similarity">
    <text evidence="1 8">Belongs to the class-II aminoacyl-tRNA synthetase family.</text>
</comment>
<protein>
    <recommendedName>
        <fullName evidence="8">Glycine--tRNA ligase</fullName>
        <ecNumber evidence="8">6.1.1.14</ecNumber>
    </recommendedName>
    <alternativeName>
        <fullName evidence="8">Glycyl-tRNA synthetase</fullName>
        <shortName evidence="8">GlyRS</shortName>
    </alternativeName>
</protein>
<sequence length="434" mass="50747">MENLIEKIVSLCKRRGFIYPGSDIYGGLANTFDFGPLGVELANNIKKSWWKKFVQDRDDMYGLDGGILMNPKIWEASGHTAGFIDVLVECKKCHKRFRADQIDSKKCPECGGELTEPKKFVPMFKTFIGPVEDSSSVAYLRPETAQAIFVNFKNIIDSFHPEIPFGIAQMGKAFRNEITLGNFIFRKLEFEQMEIEYFIQGKDWEKYFELWKKEMEGWFLGLGIKKKSVRWREHKKDELSHYSKHTEDLEYNFPFGGFKELYGLAYRTDYDLKNHSDKSGKDLRYIDLKTNERFFPYVIEPSFGLERTMLAVLSEAYDEEEIKGIKRVVLKFKPSLAPIKVAVFPLLANKPDLIKKARQVYEIIRPYFLAIWDDRGNIGKRYYAQDEAGTPFCVTIDFDTLEKDDVTVRYRDSMKQERVKIDELTDYLKEKLNE</sequence>
<evidence type="ECO:0000256" key="1">
    <source>
        <dbReference type="ARBA" id="ARBA00008226"/>
    </source>
</evidence>
<comment type="catalytic activity">
    <reaction evidence="8">
        <text>tRNA(Gly) + glycine + ATP = glycyl-tRNA(Gly) + AMP + diphosphate</text>
        <dbReference type="Rhea" id="RHEA:16013"/>
        <dbReference type="Rhea" id="RHEA-COMP:9664"/>
        <dbReference type="Rhea" id="RHEA-COMP:9683"/>
        <dbReference type="ChEBI" id="CHEBI:30616"/>
        <dbReference type="ChEBI" id="CHEBI:33019"/>
        <dbReference type="ChEBI" id="CHEBI:57305"/>
        <dbReference type="ChEBI" id="CHEBI:78442"/>
        <dbReference type="ChEBI" id="CHEBI:78522"/>
        <dbReference type="ChEBI" id="CHEBI:456215"/>
        <dbReference type="EC" id="6.1.1.14"/>
    </reaction>
</comment>
<dbReference type="NCBIfam" id="NF003211">
    <property type="entry name" value="PRK04173.1"/>
    <property type="match status" value="1"/>
</dbReference>
<dbReference type="Pfam" id="PF00587">
    <property type="entry name" value="tRNA-synt_2b"/>
    <property type="match status" value="1"/>
</dbReference>
<comment type="subunit">
    <text evidence="8">Homodimer.</text>
</comment>
<keyword evidence="7 8" id="KW-0030">Aminoacyl-tRNA synthetase</keyword>
<organism evidence="10 11">
    <name type="scientific">Candidatus Portnoybacteria bacterium RBG_13_40_8</name>
    <dbReference type="NCBI Taxonomy" id="1801990"/>
    <lineage>
        <taxon>Bacteria</taxon>
        <taxon>Candidatus Portnoyibacteriota</taxon>
    </lineage>
</organism>
<dbReference type="InterPro" id="IPR045864">
    <property type="entry name" value="aa-tRNA-synth_II/BPL/LPL"/>
</dbReference>
<feature type="binding site" evidence="8">
    <location>
        <begin position="260"/>
        <end position="261"/>
    </location>
    <ligand>
        <name>ATP</name>
        <dbReference type="ChEBI" id="CHEBI:30616"/>
    </ligand>
</feature>
<reference evidence="10 11" key="1">
    <citation type="journal article" date="2016" name="Nat. Commun.">
        <title>Thousands of microbial genomes shed light on interconnected biogeochemical processes in an aquifer system.</title>
        <authorList>
            <person name="Anantharaman K."/>
            <person name="Brown C.T."/>
            <person name="Hug L.A."/>
            <person name="Sharon I."/>
            <person name="Castelle C.J."/>
            <person name="Probst A.J."/>
            <person name="Thomas B.C."/>
            <person name="Singh A."/>
            <person name="Wilkins M.J."/>
            <person name="Karaoz U."/>
            <person name="Brodie E.L."/>
            <person name="Williams K.H."/>
            <person name="Hubbard S.S."/>
            <person name="Banfield J.F."/>
        </authorList>
    </citation>
    <scope>NUCLEOTIDE SEQUENCE [LARGE SCALE GENOMIC DNA]</scope>
</reference>
<dbReference type="InterPro" id="IPR002315">
    <property type="entry name" value="tRNA-synt_gly"/>
</dbReference>
<keyword evidence="5 8" id="KW-0067">ATP-binding</keyword>
<dbReference type="GO" id="GO:0005737">
    <property type="term" value="C:cytoplasm"/>
    <property type="evidence" value="ECO:0007669"/>
    <property type="project" value="UniProtKB-SubCell"/>
</dbReference>
<evidence type="ECO:0000256" key="7">
    <source>
        <dbReference type="ARBA" id="ARBA00023146"/>
    </source>
</evidence>
<dbReference type="InterPro" id="IPR002314">
    <property type="entry name" value="aa-tRNA-synt_IIb"/>
</dbReference>
<dbReference type="InterPro" id="IPR006195">
    <property type="entry name" value="aa-tRNA-synth_II"/>
</dbReference>
<dbReference type="Pfam" id="PF03129">
    <property type="entry name" value="HGTP_anticodon"/>
    <property type="match status" value="1"/>
</dbReference>
<feature type="binding site" evidence="8">
    <location>
        <begin position="300"/>
        <end position="304"/>
    </location>
    <ligand>
        <name>substrate</name>
    </ligand>
</feature>
<dbReference type="PANTHER" id="PTHR10745">
    <property type="entry name" value="GLYCYL-TRNA SYNTHETASE/DNA POLYMERASE SUBUNIT GAMMA-2"/>
    <property type="match status" value="1"/>
</dbReference>
<dbReference type="PROSITE" id="PS50862">
    <property type="entry name" value="AA_TRNA_LIGASE_II"/>
    <property type="match status" value="1"/>
</dbReference>
<dbReference type="AlphaFoldDB" id="A0A1G2F486"/>
<feature type="binding site" evidence="8">
    <location>
        <begin position="304"/>
        <end position="307"/>
    </location>
    <ligand>
        <name>ATP</name>
        <dbReference type="ChEBI" id="CHEBI:30616"/>
    </ligand>
</feature>
<dbReference type="Proteomes" id="UP000177810">
    <property type="component" value="Unassembled WGS sequence"/>
</dbReference>
<gene>
    <name evidence="8" type="primary">glyQS</name>
    <name evidence="10" type="ORF">A2V69_00730</name>
</gene>
<evidence type="ECO:0000256" key="8">
    <source>
        <dbReference type="HAMAP-Rule" id="MF_00253"/>
    </source>
</evidence>
<keyword evidence="6 8" id="KW-0648">Protein biosynthesis</keyword>
<dbReference type="PANTHER" id="PTHR10745:SF8">
    <property type="entry name" value="DNA POLYMERASE SUBUNIT GAMMA-2, MITOCHONDRIAL"/>
    <property type="match status" value="1"/>
</dbReference>
<dbReference type="HAMAP" id="MF_00253_B">
    <property type="entry name" value="Gly_tRNA_synth_B"/>
    <property type="match status" value="1"/>
</dbReference>
<keyword evidence="2 8" id="KW-0963">Cytoplasm</keyword>
<comment type="function">
    <text evidence="8">Catalyzes the attachment of glycine to tRNA(Gly).</text>
</comment>
<evidence type="ECO:0000256" key="5">
    <source>
        <dbReference type="ARBA" id="ARBA00022840"/>
    </source>
</evidence>
<keyword evidence="3 8" id="KW-0436">Ligase</keyword>
<evidence type="ECO:0000256" key="2">
    <source>
        <dbReference type="ARBA" id="ARBA00022490"/>
    </source>
</evidence>